<proteinExistence type="predicted"/>
<evidence type="ECO:0000313" key="1">
    <source>
        <dbReference type="EMBL" id="KAF3123315.1"/>
    </source>
</evidence>
<dbReference type="EMBL" id="WIQZ01000111">
    <property type="protein sequence ID" value="KAF3123315.1"/>
    <property type="molecule type" value="Genomic_DNA"/>
</dbReference>
<dbReference type="AlphaFoldDB" id="A0A7C8NRT1"/>
<accession>A0A7C8NRT1</accession>
<organism evidence="1 2">
    <name type="scientific">Orbilia oligospora</name>
    <name type="common">Nematode-trapping fungus</name>
    <name type="synonym">Arthrobotrys oligospora</name>
    <dbReference type="NCBI Taxonomy" id="2813651"/>
    <lineage>
        <taxon>Eukaryota</taxon>
        <taxon>Fungi</taxon>
        <taxon>Dikarya</taxon>
        <taxon>Ascomycota</taxon>
        <taxon>Pezizomycotina</taxon>
        <taxon>Orbiliomycetes</taxon>
        <taxon>Orbiliales</taxon>
        <taxon>Orbiliaceae</taxon>
        <taxon>Orbilia</taxon>
    </lineage>
</organism>
<evidence type="ECO:0000313" key="2">
    <source>
        <dbReference type="Proteomes" id="UP000480548"/>
    </source>
</evidence>
<gene>
    <name evidence="1" type="ORF">TWF703_000936</name>
</gene>
<reference evidence="1 2" key="1">
    <citation type="submission" date="2019-06" db="EMBL/GenBank/DDBJ databases">
        <authorList>
            <person name="Palmer J.M."/>
        </authorList>
    </citation>
    <scope>NUCLEOTIDE SEQUENCE [LARGE SCALE GENOMIC DNA]</scope>
    <source>
        <strain evidence="1 2">TWF703</strain>
    </source>
</reference>
<sequence>MDKVVPVYAPPRHTEAASVPDDRYVFEFPIIQCCNQQGFTQPNRCNRRGLSGVVDQLTGLVPAFQGK</sequence>
<dbReference type="Proteomes" id="UP000480548">
    <property type="component" value="Unassembled WGS sequence"/>
</dbReference>
<comment type="caution">
    <text evidence="1">The sequence shown here is derived from an EMBL/GenBank/DDBJ whole genome shotgun (WGS) entry which is preliminary data.</text>
</comment>
<name>A0A7C8NRT1_ORBOL</name>
<protein>
    <submittedName>
        <fullName evidence="1">Uncharacterized protein</fullName>
    </submittedName>
</protein>